<protein>
    <submittedName>
        <fullName evidence="3">Uncharacterized protein</fullName>
    </submittedName>
</protein>
<reference evidence="3" key="1">
    <citation type="submission" date="2024-02" db="UniProtKB">
        <authorList>
            <consortium name="WormBaseParasite"/>
        </authorList>
    </citation>
    <scope>IDENTIFICATION</scope>
</reference>
<accession>A0AAF3FKG4</accession>
<evidence type="ECO:0000313" key="2">
    <source>
        <dbReference type="Proteomes" id="UP000887575"/>
    </source>
</evidence>
<keyword evidence="1" id="KW-0472">Membrane</keyword>
<organism evidence="2 3">
    <name type="scientific">Mesorhabditis belari</name>
    <dbReference type="NCBI Taxonomy" id="2138241"/>
    <lineage>
        <taxon>Eukaryota</taxon>
        <taxon>Metazoa</taxon>
        <taxon>Ecdysozoa</taxon>
        <taxon>Nematoda</taxon>
        <taxon>Chromadorea</taxon>
        <taxon>Rhabditida</taxon>
        <taxon>Rhabditina</taxon>
        <taxon>Rhabditomorpha</taxon>
        <taxon>Rhabditoidea</taxon>
        <taxon>Rhabditidae</taxon>
        <taxon>Mesorhabditinae</taxon>
        <taxon>Mesorhabditis</taxon>
    </lineage>
</organism>
<keyword evidence="1" id="KW-1133">Transmembrane helix</keyword>
<keyword evidence="1" id="KW-0812">Transmembrane</keyword>
<dbReference type="Proteomes" id="UP000887575">
    <property type="component" value="Unassembled WGS sequence"/>
</dbReference>
<name>A0AAF3FKG4_9BILA</name>
<sequence length="170" mass="19324">MADLLPTSTLSYDDWANKTLEELIEYSLESSPFRDFECPLRYAILPSAWIFITTVPTLPNGMPIRPENRPDSDLPVIAMLAAMLITNLISLVTYLQRQILRVDIGITPSNYKQKILGQYYYVTLPQMIFRDLQTLCVLLFNLPPRQPKHQPPILSKQSASNGNIATIKVD</sequence>
<keyword evidence="2" id="KW-1185">Reference proteome</keyword>
<dbReference type="WBParaSite" id="MBELARI_LOCUS7619">
    <property type="protein sequence ID" value="MBELARI_LOCUS7619"/>
    <property type="gene ID" value="MBELARI_LOCUS7619"/>
</dbReference>
<evidence type="ECO:0000256" key="1">
    <source>
        <dbReference type="SAM" id="Phobius"/>
    </source>
</evidence>
<evidence type="ECO:0000313" key="3">
    <source>
        <dbReference type="WBParaSite" id="MBELARI_LOCUS7619"/>
    </source>
</evidence>
<proteinExistence type="predicted"/>
<dbReference type="AlphaFoldDB" id="A0AAF3FKG4"/>
<feature type="transmembrane region" description="Helical" evidence="1">
    <location>
        <begin position="74"/>
        <end position="95"/>
    </location>
</feature>